<reference evidence="2" key="1">
    <citation type="submission" date="2021-02" db="EMBL/GenBank/DDBJ databases">
        <authorList>
            <person name="Dougan E. K."/>
            <person name="Rhodes N."/>
            <person name="Thang M."/>
            <person name="Chan C."/>
        </authorList>
    </citation>
    <scope>NUCLEOTIDE SEQUENCE</scope>
</reference>
<proteinExistence type="predicted"/>
<dbReference type="EMBL" id="CAJNJA010007112">
    <property type="protein sequence ID" value="CAE7220534.1"/>
    <property type="molecule type" value="Genomic_DNA"/>
</dbReference>
<comment type="caution">
    <text evidence="2">The sequence shown here is derived from an EMBL/GenBank/DDBJ whole genome shotgun (WGS) entry which is preliminary data.</text>
</comment>
<sequence length="655" mass="72667">MDFSLMSESLVARLRKLVPQAFEDGFCHDSPLMWRERFLQFCQYGNSILASAMERVEGLQSAHIMGLDDSESMETERGFDDGHAGTSRRPFRHCSLGQAVKDKVAAFLADLMLLCDAVAVRVVLHLPMQESRFFEGHPALKEADRLLKFTKCFFPMSTFGCCKQQLGQALQVCHLVLMRHRRSVDSLLAINLPRMLDAMAKDLVLQDLDECFMLQRCVANPYGTPRARRVDFTLQDVDCYVTRSAGSTVVVPRPHCGVLCLVCLAFVGWILGLLRMGDARAVAVMLLLLLAGQNAKMFLMSAAKRSLDQAFEGADDNKEKSKSAKKDDKKNKKEKKDTKGDKKKNKGSSSDKENEDSSDSCESQSSQGLFSEIQAMFCLRQKDLARQSGQDKMDDLTTRQIAFVISGAGAGSYLAAADLQEIGGELEAVHSDRAQHAKKTKQKVEENQATAQAALASTLWRKRLAKSCFYGAALWDKFKDVLKKKWRKHDLEKFLEAEIEKLRKEATSDLQESLTKAKGKPLKAKDPKAPKIKAGKAAVKEEEEEGSPKAEDDEDDADEDDCASEKSEASGGGDVKEESAGEDQPEQEPDDEEEADSSDQDLFTGTFARGRNTTPSKQDAGTILDKLPPQLKKQAQSIEQKLLKSLPTDIPQQLD</sequence>
<protein>
    <submittedName>
        <fullName evidence="2">Uncharacterized protein</fullName>
    </submittedName>
</protein>
<dbReference type="Proteomes" id="UP000601435">
    <property type="component" value="Unassembled WGS sequence"/>
</dbReference>
<organism evidence="2 3">
    <name type="scientific">Symbiodinium necroappetens</name>
    <dbReference type="NCBI Taxonomy" id="1628268"/>
    <lineage>
        <taxon>Eukaryota</taxon>
        <taxon>Sar</taxon>
        <taxon>Alveolata</taxon>
        <taxon>Dinophyceae</taxon>
        <taxon>Suessiales</taxon>
        <taxon>Symbiodiniaceae</taxon>
        <taxon>Symbiodinium</taxon>
    </lineage>
</organism>
<evidence type="ECO:0000256" key="1">
    <source>
        <dbReference type="SAM" id="MobiDB-lite"/>
    </source>
</evidence>
<gene>
    <name evidence="2" type="ORF">SNEC2469_LOCUS2786</name>
</gene>
<feature type="compositionally biased region" description="Basic and acidic residues" evidence="1">
    <location>
        <begin position="315"/>
        <end position="340"/>
    </location>
</feature>
<dbReference type="AlphaFoldDB" id="A0A812K4W6"/>
<dbReference type="OrthoDB" id="439714at2759"/>
<feature type="compositionally biased region" description="Basic and acidic residues" evidence="1">
    <location>
        <begin position="563"/>
        <end position="579"/>
    </location>
</feature>
<feature type="region of interest" description="Disordered" evidence="1">
    <location>
        <begin position="312"/>
        <end position="365"/>
    </location>
</feature>
<accession>A0A812K4W6</accession>
<feature type="compositionally biased region" description="Acidic residues" evidence="1">
    <location>
        <begin position="580"/>
        <end position="599"/>
    </location>
</feature>
<evidence type="ECO:0000313" key="3">
    <source>
        <dbReference type="Proteomes" id="UP000601435"/>
    </source>
</evidence>
<evidence type="ECO:0000313" key="2">
    <source>
        <dbReference type="EMBL" id="CAE7220534.1"/>
    </source>
</evidence>
<feature type="compositionally biased region" description="Acidic residues" evidence="1">
    <location>
        <begin position="541"/>
        <end position="562"/>
    </location>
</feature>
<keyword evidence="3" id="KW-1185">Reference proteome</keyword>
<name>A0A812K4W6_9DINO</name>
<feature type="region of interest" description="Disordered" evidence="1">
    <location>
        <begin position="512"/>
        <end position="625"/>
    </location>
</feature>